<accession>A0A193C6Q7</accession>
<dbReference type="SUPFAM" id="SSF50475">
    <property type="entry name" value="FMN-binding split barrel"/>
    <property type="match status" value="1"/>
</dbReference>
<organism evidence="3 4">
    <name type="scientific">Amycolatopsis orientalis</name>
    <name type="common">Nocardia orientalis</name>
    <dbReference type="NCBI Taxonomy" id="31958"/>
    <lineage>
        <taxon>Bacteria</taxon>
        <taxon>Bacillati</taxon>
        <taxon>Actinomycetota</taxon>
        <taxon>Actinomycetes</taxon>
        <taxon>Pseudonocardiales</taxon>
        <taxon>Pseudonocardiaceae</taxon>
        <taxon>Amycolatopsis</taxon>
    </lineage>
</organism>
<dbReference type="GO" id="GO:0070967">
    <property type="term" value="F:coenzyme F420 binding"/>
    <property type="evidence" value="ECO:0007669"/>
    <property type="project" value="TreeGrafter"/>
</dbReference>
<evidence type="ECO:0000313" key="3">
    <source>
        <dbReference type="EMBL" id="ANN20167.1"/>
    </source>
</evidence>
<dbReference type="Pfam" id="PF01243">
    <property type="entry name" value="PNPOx_N"/>
    <property type="match status" value="1"/>
</dbReference>
<dbReference type="EMBL" id="CP016174">
    <property type="protein sequence ID" value="ANN20167.1"/>
    <property type="molecule type" value="Genomic_DNA"/>
</dbReference>
<evidence type="ECO:0000313" key="4">
    <source>
        <dbReference type="Proteomes" id="UP000093695"/>
    </source>
</evidence>
<dbReference type="InterPro" id="IPR011576">
    <property type="entry name" value="Pyridox_Oxase_N"/>
</dbReference>
<dbReference type="Gene3D" id="2.30.110.10">
    <property type="entry name" value="Electron Transport, Fmn-binding Protein, Chain A"/>
    <property type="match status" value="1"/>
</dbReference>
<sequence length="132" mass="14286">MSFTPAESAYLDGQTFARLATVGKDGPHVVPVGFRHNTELGTIDITGRDLAASRKFRDVLREPRVALIVDDVPPGSPPSPRGLEIRGTAEALGTGDAALIRVRPRRVAVWGIDAHWSEGVRSRELIVKEHSA</sequence>
<dbReference type="KEGG" id="aori:SD37_34280"/>
<dbReference type="InterPro" id="IPR012349">
    <property type="entry name" value="Split_barrel_FMN-bd"/>
</dbReference>
<gene>
    <name evidence="3" type="ORF">SD37_34280</name>
</gene>
<dbReference type="InterPro" id="IPR024031">
    <property type="entry name" value="MSMEG_5819/OxyR"/>
</dbReference>
<dbReference type="InterPro" id="IPR052019">
    <property type="entry name" value="F420H2_bilvrd_red/Heme_oxyg"/>
</dbReference>
<keyword evidence="4" id="KW-1185">Reference proteome</keyword>
<dbReference type="GO" id="GO:0005829">
    <property type="term" value="C:cytosol"/>
    <property type="evidence" value="ECO:0007669"/>
    <property type="project" value="TreeGrafter"/>
</dbReference>
<dbReference type="eggNOG" id="COG3576">
    <property type="taxonomic scope" value="Bacteria"/>
</dbReference>
<dbReference type="AlphaFoldDB" id="A0A193C6Q7"/>
<dbReference type="RefSeq" id="WP_044856251.1">
    <property type="nucleotide sequence ID" value="NZ_CP016174.1"/>
</dbReference>
<name>A0A193C6Q7_AMYOR</name>
<keyword evidence="1" id="KW-0560">Oxidoreductase</keyword>
<dbReference type="GO" id="GO:0016627">
    <property type="term" value="F:oxidoreductase activity, acting on the CH-CH group of donors"/>
    <property type="evidence" value="ECO:0007669"/>
    <property type="project" value="TreeGrafter"/>
</dbReference>
<dbReference type="Proteomes" id="UP000093695">
    <property type="component" value="Chromosome"/>
</dbReference>
<feature type="domain" description="Pyridoxamine 5'-phosphate oxidase N-terminal" evidence="2">
    <location>
        <begin position="4"/>
        <end position="102"/>
    </location>
</feature>
<dbReference type="PANTHER" id="PTHR35176">
    <property type="entry name" value="HEME OXYGENASE HI_0854-RELATED"/>
    <property type="match status" value="1"/>
</dbReference>
<dbReference type="NCBIfam" id="TIGR04023">
    <property type="entry name" value="PPOX_MSMEG_5819"/>
    <property type="match status" value="1"/>
</dbReference>
<evidence type="ECO:0000256" key="1">
    <source>
        <dbReference type="ARBA" id="ARBA00023002"/>
    </source>
</evidence>
<dbReference type="STRING" id="31958.SD37_34280"/>
<reference evidence="3 4" key="1">
    <citation type="journal article" date="2015" name="Genome Announc.">
        <title>Draft Genome Sequence of Norvancomycin-Producing Strain Amycolatopsis orientalis CPCC200066.</title>
        <authorList>
            <person name="Lei X."/>
            <person name="Yuan F."/>
            <person name="Shi Y."/>
            <person name="Li X."/>
            <person name="Wang L."/>
            <person name="Hong B."/>
        </authorList>
    </citation>
    <scope>NUCLEOTIDE SEQUENCE [LARGE SCALE GENOMIC DNA]</scope>
    <source>
        <strain evidence="3 4">B-37</strain>
    </source>
</reference>
<dbReference type="PANTHER" id="PTHR35176:SF6">
    <property type="entry name" value="HEME OXYGENASE HI_0854-RELATED"/>
    <property type="match status" value="1"/>
</dbReference>
<protein>
    <recommendedName>
        <fullName evidence="2">Pyridoxamine 5'-phosphate oxidase N-terminal domain-containing protein</fullName>
    </recommendedName>
</protein>
<evidence type="ECO:0000259" key="2">
    <source>
        <dbReference type="Pfam" id="PF01243"/>
    </source>
</evidence>
<proteinExistence type="predicted"/>